<accession>A0A495QXE5</accession>
<dbReference type="EMBL" id="RBWU01000001">
    <property type="protein sequence ID" value="RKS78783.1"/>
    <property type="molecule type" value="Genomic_DNA"/>
</dbReference>
<organism evidence="1 2">
    <name type="scientific">Actinomadura pelletieri DSM 43383</name>
    <dbReference type="NCBI Taxonomy" id="1120940"/>
    <lineage>
        <taxon>Bacteria</taxon>
        <taxon>Bacillati</taxon>
        <taxon>Actinomycetota</taxon>
        <taxon>Actinomycetes</taxon>
        <taxon>Streptosporangiales</taxon>
        <taxon>Thermomonosporaceae</taxon>
        <taxon>Actinomadura</taxon>
    </lineage>
</organism>
<comment type="caution">
    <text evidence="1">The sequence shown here is derived from an EMBL/GenBank/DDBJ whole genome shotgun (WGS) entry which is preliminary data.</text>
</comment>
<sequence length="966" mass="103182">MTQFPQLPAPADLVAAGPTGAKRMLTKAAEPLPAADLAPFFEQACRELVRAGETELAFWAFGQARKVEKNHPALLDLDRVQDVFLELVPAGGVGPAALRDYAKLLAAELSGEEAHARFRAVICAGFDAGLVPYARIFPDLRTLARGAKIKKRDEEAFLAERLLRAGLVPIASHQIWAAAREPLAVVAGRDDDLMKLLIAAEPDRAGHEEESGEEVAEKIRQMWFECLAESGAGAHLPAAWFGTTGRGCAASVLLRLVDQAGDRLFPGAEVVVGEETDPAVPPPDYRHIIPQSEFNSDSPRWWASDFDIGRLAADVASGPEGRERFAALLDAFVRDLGYFGNVDYAATVKALWDLPETREVLSETVGAWAADAGRCDLPFLHNALHQLVRITGPGGLLELEPDVLESVEPADPVDALLAALRGGIPAELGVPGDGVPHKSPKAGRTIIQHHGHLTITERSWHAYASVSGDDSLMVRLPQLPEGLLPWYDGTTGLLSRIKEGRWQTFRVEGRTDETVALTLDPETATARPQAPGAAEVTFPGAAGPSEVRLSRGEITVTAPDGTRTTRLSYSPVMSGKGGLVPPPGWWSRRAPMDPDGSAALRRLDREGAARLLEATLSGPGAATGALAAVLPEVTDPALRDGVLEAAGMAVECLLLGIELRGRIGRPQPAGLPALVSPADPDLPFAPTMARARWLVRQRLLARALESATTDEPTTEQPYLVRTISLPPGGYVGAGMGTLAGYALPAVLPWTSEEQRQEILDVLRLWANAPIGEGVAACRMLSFTPAGGDEQSNAERQMVDREMEAQAPGQLWRTPDGALLISGYQRHDRTATAMEYAPGGTFHPVELPGWRTIKASVPCWGTADRVVRLLRLLAERGPAPIDAAATVRDLAVRTGLELADAVAVCKFPADVLGDAVPTSGAAISYPMRDALRERLLPDDPAVIWTTGLAVDAAADWWRTHGEAPAAS</sequence>
<protein>
    <submittedName>
        <fullName evidence="1">Uncharacterized protein</fullName>
    </submittedName>
</protein>
<dbReference type="OrthoDB" id="218750at2"/>
<name>A0A495QXE5_9ACTN</name>
<dbReference type="AlphaFoldDB" id="A0A495QXE5"/>
<evidence type="ECO:0000313" key="1">
    <source>
        <dbReference type="EMBL" id="RKS78783.1"/>
    </source>
</evidence>
<dbReference type="RefSeq" id="WP_121432402.1">
    <property type="nucleotide sequence ID" value="NZ_RBWU01000001.1"/>
</dbReference>
<gene>
    <name evidence="1" type="ORF">BZB76_0215</name>
</gene>
<evidence type="ECO:0000313" key="2">
    <source>
        <dbReference type="Proteomes" id="UP000274601"/>
    </source>
</evidence>
<keyword evidence="2" id="KW-1185">Reference proteome</keyword>
<proteinExistence type="predicted"/>
<reference evidence="1 2" key="1">
    <citation type="submission" date="2018-10" db="EMBL/GenBank/DDBJ databases">
        <title>Genomic Encyclopedia of Archaeal and Bacterial Type Strains, Phase II (KMG-II): from individual species to whole genera.</title>
        <authorList>
            <person name="Goeker M."/>
        </authorList>
    </citation>
    <scope>NUCLEOTIDE SEQUENCE [LARGE SCALE GENOMIC DNA]</scope>
    <source>
        <strain evidence="1 2">DSM 43383</strain>
    </source>
</reference>
<dbReference type="Proteomes" id="UP000274601">
    <property type="component" value="Unassembled WGS sequence"/>
</dbReference>